<dbReference type="Pfam" id="PF00455">
    <property type="entry name" value="DeoRC"/>
    <property type="match status" value="1"/>
</dbReference>
<proteinExistence type="predicted"/>
<dbReference type="EMBL" id="CP002816">
    <property type="protein sequence ID" value="AEH91414.1"/>
    <property type="molecule type" value="Genomic_DNA"/>
</dbReference>
<dbReference type="PROSITE" id="PS00894">
    <property type="entry name" value="HTH_DEOR_1"/>
    <property type="match status" value="1"/>
</dbReference>
<dbReference type="InterPro" id="IPR014036">
    <property type="entry name" value="DeoR-like_C"/>
</dbReference>
<dbReference type="Gene3D" id="3.40.50.1360">
    <property type="match status" value="1"/>
</dbReference>
<dbReference type="SMART" id="SM00420">
    <property type="entry name" value="HTH_DEOR"/>
    <property type="match status" value="1"/>
</dbReference>
<dbReference type="PANTHER" id="PTHR30363">
    <property type="entry name" value="HTH-TYPE TRANSCRIPTIONAL REGULATOR SRLR-RELATED"/>
    <property type="match status" value="1"/>
</dbReference>
<evidence type="ECO:0000259" key="4">
    <source>
        <dbReference type="PROSITE" id="PS51000"/>
    </source>
</evidence>
<evidence type="ECO:0000256" key="2">
    <source>
        <dbReference type="ARBA" id="ARBA00023125"/>
    </source>
</evidence>
<evidence type="ECO:0000256" key="3">
    <source>
        <dbReference type="ARBA" id="ARBA00023163"/>
    </source>
</evidence>
<reference evidence="5 6" key="1">
    <citation type="journal article" date="2011" name="J. Bacteriol.">
        <title>Genome sequence of the nonpathogenic Listeria monocytogenes serovar 4a strain M7.</title>
        <authorList>
            <person name="Chen J."/>
            <person name="Xia Y."/>
            <person name="Cheng C."/>
            <person name="Fang C."/>
            <person name="Shan Y."/>
            <person name="Jin G."/>
            <person name="Fang W."/>
        </authorList>
    </citation>
    <scope>NUCLEOTIDE SEQUENCE [LARGE SCALE GENOMIC DNA]</scope>
    <source>
        <strain evidence="5 6">M7</strain>
    </source>
</reference>
<feature type="domain" description="HTH deoR-type" evidence="4">
    <location>
        <begin position="2"/>
        <end position="57"/>
    </location>
</feature>
<evidence type="ECO:0000256" key="1">
    <source>
        <dbReference type="ARBA" id="ARBA00023015"/>
    </source>
</evidence>
<keyword evidence="1" id="KW-0805">Transcription regulation</keyword>
<dbReference type="InterPro" id="IPR001034">
    <property type="entry name" value="DeoR_HTH"/>
</dbReference>
<accession>A0A0E0USW4</accession>
<keyword evidence="2" id="KW-0238">DNA-binding</keyword>
<dbReference type="SMART" id="SM01134">
    <property type="entry name" value="DeoRC"/>
    <property type="match status" value="1"/>
</dbReference>
<dbReference type="SUPFAM" id="SSF46785">
    <property type="entry name" value="Winged helix' DNA-binding domain"/>
    <property type="match status" value="1"/>
</dbReference>
<dbReference type="Pfam" id="PF08220">
    <property type="entry name" value="HTH_DeoR"/>
    <property type="match status" value="1"/>
</dbReference>
<dbReference type="Proteomes" id="UP000000486">
    <property type="component" value="Chromosome"/>
</dbReference>
<evidence type="ECO:0000313" key="5">
    <source>
        <dbReference type="EMBL" id="AEH91414.1"/>
    </source>
</evidence>
<dbReference type="Gene3D" id="1.10.10.10">
    <property type="entry name" value="Winged helix-like DNA-binding domain superfamily/Winged helix DNA-binding domain"/>
    <property type="match status" value="1"/>
</dbReference>
<evidence type="ECO:0000313" key="6">
    <source>
        <dbReference type="Proteomes" id="UP000000486"/>
    </source>
</evidence>
<sequence length="253" mass="28379">MKVQRIQAIENLIHEKGSISLDDLCEQFNVSKNTVRRDIAKLLQKNTIQKVYGGVVSVYNNPEEIRPFENRDTENHTEKQLIGKAAADFIEENDLIFIDSGTTTSCLAAALPTDKEITIITNSLDVINFASEMDNVKLIVIGSTFKTSTKSFIGVENWGFFEKYNITKAFMAATALSTTHGVMNSDILEYEIKRHMMEKATEKFLLVDHTKVDKSALLTYGELAEFDWLVTSKDMAGGYLGYCEDVGVLVRLV</sequence>
<dbReference type="PANTHER" id="PTHR30363:SF60">
    <property type="entry name" value="HTH-TYPE TRANSCRIPTIONAL REGULATOR IOLR"/>
    <property type="match status" value="1"/>
</dbReference>
<gene>
    <name evidence="5" type="primary">iolR</name>
    <name evidence="5" type="ordered locus">LMM7_0408</name>
</gene>
<dbReference type="KEGG" id="lmq:LMM7_0408"/>
<dbReference type="GO" id="GO:0003677">
    <property type="term" value="F:DNA binding"/>
    <property type="evidence" value="ECO:0007669"/>
    <property type="project" value="UniProtKB-KW"/>
</dbReference>
<dbReference type="InterPro" id="IPR036388">
    <property type="entry name" value="WH-like_DNA-bd_sf"/>
</dbReference>
<keyword evidence="3" id="KW-0804">Transcription</keyword>
<dbReference type="RefSeq" id="WP_012581983.1">
    <property type="nucleotide sequence ID" value="NC_017537.1"/>
</dbReference>
<dbReference type="InterPro" id="IPR018356">
    <property type="entry name" value="Tscrpt_reg_HTH_DeoR_CS"/>
</dbReference>
<dbReference type="InterPro" id="IPR050313">
    <property type="entry name" value="Carb_Metab_HTH_regulators"/>
</dbReference>
<dbReference type="PROSITE" id="PS51000">
    <property type="entry name" value="HTH_DEOR_2"/>
    <property type="match status" value="1"/>
</dbReference>
<dbReference type="HOGENOM" id="CLU_060699_1_4_9"/>
<dbReference type="InterPro" id="IPR036390">
    <property type="entry name" value="WH_DNA-bd_sf"/>
</dbReference>
<dbReference type="GO" id="GO:0003700">
    <property type="term" value="F:DNA-binding transcription factor activity"/>
    <property type="evidence" value="ECO:0007669"/>
    <property type="project" value="InterPro"/>
</dbReference>
<dbReference type="PATRIC" id="fig|1030009.3.peg.400"/>
<dbReference type="PRINTS" id="PR00037">
    <property type="entry name" value="HTHLACR"/>
</dbReference>
<dbReference type="SUPFAM" id="SSF100950">
    <property type="entry name" value="NagB/RpiA/CoA transferase-like"/>
    <property type="match status" value="1"/>
</dbReference>
<dbReference type="InterPro" id="IPR037171">
    <property type="entry name" value="NagB/RpiA_transferase-like"/>
</dbReference>
<dbReference type="AlphaFoldDB" id="A0A0E0USW4"/>
<protein>
    <submittedName>
        <fullName evidence="5">Putative transcription repressor of myo-inositol catabolism operon</fullName>
    </submittedName>
</protein>
<organism evidence="5 6">
    <name type="scientific">Listeria monocytogenes serotype 4a (strain M7)</name>
    <dbReference type="NCBI Taxonomy" id="1030009"/>
    <lineage>
        <taxon>Bacteria</taxon>
        <taxon>Bacillati</taxon>
        <taxon>Bacillota</taxon>
        <taxon>Bacilli</taxon>
        <taxon>Bacillales</taxon>
        <taxon>Listeriaceae</taxon>
        <taxon>Listeria</taxon>
    </lineage>
</organism>
<name>A0A0E0USW4_LISMM</name>